<keyword evidence="2" id="KW-1185">Reference proteome</keyword>
<comment type="caution">
    <text evidence="1">The sequence shown here is derived from an EMBL/GenBank/DDBJ whole genome shotgun (WGS) entry which is preliminary data.</text>
</comment>
<evidence type="ECO:0000313" key="1">
    <source>
        <dbReference type="EMBL" id="PSJ64917.1"/>
    </source>
</evidence>
<dbReference type="Proteomes" id="UP000241229">
    <property type="component" value="Unassembled WGS sequence"/>
</dbReference>
<protein>
    <submittedName>
        <fullName evidence="1">Uncharacterized protein</fullName>
    </submittedName>
</protein>
<proteinExistence type="predicted"/>
<evidence type="ECO:0000313" key="2">
    <source>
        <dbReference type="Proteomes" id="UP000241229"/>
    </source>
</evidence>
<dbReference type="RefSeq" id="WP_106770962.1">
    <property type="nucleotide sequence ID" value="NZ_PXYK01000003.1"/>
</dbReference>
<dbReference type="AlphaFoldDB" id="A0A2P7SR55"/>
<dbReference type="EMBL" id="PXYK01000003">
    <property type="protein sequence ID" value="PSJ64917.1"/>
    <property type="molecule type" value="Genomic_DNA"/>
</dbReference>
<accession>A0A2P7SR55</accession>
<gene>
    <name evidence="1" type="ORF">C7I84_04645</name>
</gene>
<sequence>MKLDIAAMSARLASDTKLTDYDFWRAIKMIDDELYQIERRGNPIPMQMLYARHVLRIARSTRLKRKT</sequence>
<reference evidence="1 2" key="1">
    <citation type="submission" date="2018-03" db="EMBL/GenBank/DDBJ databases">
        <title>The draft genome of Mesorhizobium sp. 6GN-30.</title>
        <authorList>
            <person name="Liu L."/>
            <person name="Li L."/>
            <person name="Wang T."/>
            <person name="Zhang X."/>
            <person name="Liang L."/>
        </authorList>
    </citation>
    <scope>NUCLEOTIDE SEQUENCE [LARGE SCALE GENOMIC DNA]</scope>
    <source>
        <strain evidence="1 2">6GN30</strain>
    </source>
</reference>
<organism evidence="1 2">
    <name type="scientific">Kumtagia ephedrae</name>
    <dbReference type="NCBI Taxonomy" id="2116701"/>
    <lineage>
        <taxon>Bacteria</taxon>
        <taxon>Pseudomonadati</taxon>
        <taxon>Pseudomonadota</taxon>
        <taxon>Alphaproteobacteria</taxon>
        <taxon>Hyphomicrobiales</taxon>
        <taxon>Phyllobacteriaceae</taxon>
        <taxon>Kumtagia</taxon>
    </lineage>
</organism>
<dbReference type="OrthoDB" id="8087291at2"/>
<name>A0A2P7SR55_9HYPH</name>